<evidence type="ECO:0000313" key="1">
    <source>
        <dbReference type="EMBL" id="KAF2176782.1"/>
    </source>
</evidence>
<dbReference type="EMBL" id="ML994701">
    <property type="protein sequence ID" value="KAF2176782.1"/>
    <property type="molecule type" value="Genomic_DNA"/>
</dbReference>
<gene>
    <name evidence="1" type="ORF">K469DRAFT_742801</name>
</gene>
<protein>
    <submittedName>
        <fullName evidence="1">Uncharacterized protein</fullName>
    </submittedName>
</protein>
<name>A0A6A6DEG6_9PEZI</name>
<reference evidence="1" key="1">
    <citation type="journal article" date="2020" name="Stud. Mycol.">
        <title>101 Dothideomycetes genomes: a test case for predicting lifestyles and emergence of pathogens.</title>
        <authorList>
            <person name="Haridas S."/>
            <person name="Albert R."/>
            <person name="Binder M."/>
            <person name="Bloem J."/>
            <person name="Labutti K."/>
            <person name="Salamov A."/>
            <person name="Andreopoulos B."/>
            <person name="Baker S."/>
            <person name="Barry K."/>
            <person name="Bills G."/>
            <person name="Bluhm B."/>
            <person name="Cannon C."/>
            <person name="Castanera R."/>
            <person name="Culley D."/>
            <person name="Daum C."/>
            <person name="Ezra D."/>
            <person name="Gonzalez J."/>
            <person name="Henrissat B."/>
            <person name="Kuo A."/>
            <person name="Liang C."/>
            <person name="Lipzen A."/>
            <person name="Lutzoni F."/>
            <person name="Magnuson J."/>
            <person name="Mondo S."/>
            <person name="Nolan M."/>
            <person name="Ohm R."/>
            <person name="Pangilinan J."/>
            <person name="Park H.-J."/>
            <person name="Ramirez L."/>
            <person name="Alfaro M."/>
            <person name="Sun H."/>
            <person name="Tritt A."/>
            <person name="Yoshinaga Y."/>
            <person name="Zwiers L.-H."/>
            <person name="Turgeon B."/>
            <person name="Goodwin S."/>
            <person name="Spatafora J."/>
            <person name="Crous P."/>
            <person name="Grigoriev I."/>
        </authorList>
    </citation>
    <scope>NUCLEOTIDE SEQUENCE</scope>
    <source>
        <strain evidence="1">CBS 207.26</strain>
    </source>
</reference>
<dbReference type="OrthoDB" id="4062651at2759"/>
<dbReference type="Proteomes" id="UP000800200">
    <property type="component" value="Unassembled WGS sequence"/>
</dbReference>
<dbReference type="AlphaFoldDB" id="A0A6A6DEG6"/>
<sequence>MFSPRLLKEYLLHVERSDLEYIPPLPKNPDEDEFVDPLEEFYEWAMKPFLPLFREISPLDQDRLYTLQLAGDELIPVPLDITAGGRPLDKSMFPVYRPNDIHIRPSNNAITLPTQPGKVYIKGRHVCFFKQILPGDVAMTAKELSTYANIHSAELREDVRVSRLLGVVEDERTSRIVGLLLSYIECENKTLLCPGWGYKRASLREKWLKQITYSLHELHARQIT</sequence>
<accession>A0A6A6DEG6</accession>
<keyword evidence="2" id="KW-1185">Reference proteome</keyword>
<organism evidence="1 2">
    <name type="scientific">Zopfia rhizophila CBS 207.26</name>
    <dbReference type="NCBI Taxonomy" id="1314779"/>
    <lineage>
        <taxon>Eukaryota</taxon>
        <taxon>Fungi</taxon>
        <taxon>Dikarya</taxon>
        <taxon>Ascomycota</taxon>
        <taxon>Pezizomycotina</taxon>
        <taxon>Dothideomycetes</taxon>
        <taxon>Dothideomycetes incertae sedis</taxon>
        <taxon>Zopfiaceae</taxon>
        <taxon>Zopfia</taxon>
    </lineage>
</organism>
<proteinExistence type="predicted"/>
<evidence type="ECO:0000313" key="2">
    <source>
        <dbReference type="Proteomes" id="UP000800200"/>
    </source>
</evidence>